<dbReference type="EMBL" id="KN881851">
    <property type="protein sequence ID" value="KIY48276.1"/>
    <property type="molecule type" value="Genomic_DNA"/>
</dbReference>
<evidence type="ECO:0000313" key="6">
    <source>
        <dbReference type="EMBL" id="KIY48276.1"/>
    </source>
</evidence>
<evidence type="ECO:0000259" key="5">
    <source>
        <dbReference type="Pfam" id="PF20147"/>
    </source>
</evidence>
<keyword evidence="7" id="KW-1185">Reference proteome</keyword>
<evidence type="ECO:0000256" key="1">
    <source>
        <dbReference type="ARBA" id="ARBA00004340"/>
    </source>
</evidence>
<evidence type="ECO:0000256" key="2">
    <source>
        <dbReference type="ARBA" id="ARBA00004613"/>
    </source>
</evidence>
<gene>
    <name evidence="6" type="ORF">FISHEDRAFT_73840</name>
</gene>
<dbReference type="Proteomes" id="UP000054144">
    <property type="component" value="Unassembled WGS sequence"/>
</dbReference>
<feature type="region of interest" description="Disordered" evidence="4">
    <location>
        <begin position="1"/>
        <end position="21"/>
    </location>
</feature>
<accession>A0A0D7AEG5</accession>
<evidence type="ECO:0000256" key="4">
    <source>
        <dbReference type="SAM" id="MobiDB-lite"/>
    </source>
</evidence>
<organism evidence="6 7">
    <name type="scientific">Fistulina hepatica ATCC 64428</name>
    <dbReference type="NCBI Taxonomy" id="1128425"/>
    <lineage>
        <taxon>Eukaryota</taxon>
        <taxon>Fungi</taxon>
        <taxon>Dikarya</taxon>
        <taxon>Basidiomycota</taxon>
        <taxon>Agaricomycotina</taxon>
        <taxon>Agaricomycetes</taxon>
        <taxon>Agaricomycetidae</taxon>
        <taxon>Agaricales</taxon>
        <taxon>Fistulinaceae</taxon>
        <taxon>Fistulina</taxon>
    </lineage>
</organism>
<protein>
    <recommendedName>
        <fullName evidence="5">Crinkler effector protein N-terminal domain-containing protein</fullName>
    </recommendedName>
</protein>
<sequence length="481" mass="54930">MLNVVGNDDDGDDGGMPTMTAGGAVTDDLAVTGQMMSKADWASADLTSILGGAFYVEIPSNASVYELQQEIKKKKSPNLNDVDTNRLNVWKLRNPRRAKEVRRKEYLANLKRLDEVPENRDEDDDETAWLLESTDEISLHISGLPPRDSRTRVLVQVPVPALGGGQERRAYEEYRDCFLQTSGGWFDDYILLRNNVDVDSPAPYAPEYLKTKLLKTKHLKKHHEDLQKKRAIHIDSKDRLTHALGDCFKELYDSNKTDESVSCELEMLHMLLVAQGQNDKLLGKGWKAFDAHAIFFTHFARYCRVSLPKLSPSFGFGSAEWPLRLVLYDKNCPVQYSPKNDFFATLQNIPRIMVEVQKSSFSRQDQECMLAQGASLVRLANKILAENGGQRNFILMAIYSNVGTTFDRYLLHQEAEKDQEYGEMVYCFKESFLNNRKDRARLTQQMYNLASMMREDADRFRKLRDTLDIISLSAKDLPIIT</sequence>
<dbReference type="GO" id="GO:0043657">
    <property type="term" value="C:host cell"/>
    <property type="evidence" value="ECO:0007669"/>
    <property type="project" value="UniProtKB-SubCell"/>
</dbReference>
<dbReference type="Pfam" id="PF20147">
    <property type="entry name" value="Crinkler"/>
    <property type="match status" value="1"/>
</dbReference>
<dbReference type="OrthoDB" id="2673191at2759"/>
<feature type="domain" description="Crinkler effector protein N-terminal" evidence="5">
    <location>
        <begin position="53"/>
        <end position="156"/>
    </location>
</feature>
<dbReference type="InterPro" id="IPR045379">
    <property type="entry name" value="Crinkler_N"/>
</dbReference>
<reference evidence="6 7" key="1">
    <citation type="journal article" date="2015" name="Fungal Genet. Biol.">
        <title>Evolution of novel wood decay mechanisms in Agaricales revealed by the genome sequences of Fistulina hepatica and Cylindrobasidium torrendii.</title>
        <authorList>
            <person name="Floudas D."/>
            <person name="Held B.W."/>
            <person name="Riley R."/>
            <person name="Nagy L.G."/>
            <person name="Koehler G."/>
            <person name="Ransdell A.S."/>
            <person name="Younus H."/>
            <person name="Chow J."/>
            <person name="Chiniquy J."/>
            <person name="Lipzen A."/>
            <person name="Tritt A."/>
            <person name="Sun H."/>
            <person name="Haridas S."/>
            <person name="LaButti K."/>
            <person name="Ohm R.A."/>
            <person name="Kues U."/>
            <person name="Blanchette R.A."/>
            <person name="Grigoriev I.V."/>
            <person name="Minto R.E."/>
            <person name="Hibbett D.S."/>
        </authorList>
    </citation>
    <scope>NUCLEOTIDE SEQUENCE [LARGE SCALE GENOMIC DNA]</scope>
    <source>
        <strain evidence="6 7">ATCC 64428</strain>
    </source>
</reference>
<dbReference type="AlphaFoldDB" id="A0A0D7AEG5"/>
<evidence type="ECO:0000313" key="7">
    <source>
        <dbReference type="Proteomes" id="UP000054144"/>
    </source>
</evidence>
<name>A0A0D7AEG5_9AGAR</name>
<evidence type="ECO:0000256" key="3">
    <source>
        <dbReference type="ARBA" id="ARBA00022525"/>
    </source>
</evidence>
<keyword evidence="3" id="KW-0964">Secreted</keyword>
<dbReference type="GO" id="GO:0005576">
    <property type="term" value="C:extracellular region"/>
    <property type="evidence" value="ECO:0007669"/>
    <property type="project" value="UniProtKB-SubCell"/>
</dbReference>
<comment type="subcellular location">
    <subcellularLocation>
        <location evidence="1">Host cell</location>
    </subcellularLocation>
    <subcellularLocation>
        <location evidence="2">Secreted</location>
    </subcellularLocation>
</comment>
<proteinExistence type="predicted"/>